<dbReference type="InterPro" id="IPR009081">
    <property type="entry name" value="PP-bd_ACP"/>
</dbReference>
<evidence type="ECO:0000259" key="4">
    <source>
        <dbReference type="PROSITE" id="PS50075"/>
    </source>
</evidence>
<dbReference type="GO" id="GO:0043041">
    <property type="term" value="P:amino acid activation for nonribosomal peptide biosynthetic process"/>
    <property type="evidence" value="ECO:0007669"/>
    <property type="project" value="TreeGrafter"/>
</dbReference>
<dbReference type="SUPFAM" id="SSF47336">
    <property type="entry name" value="ACP-like"/>
    <property type="match status" value="1"/>
</dbReference>
<proteinExistence type="predicted"/>
<evidence type="ECO:0000313" key="5">
    <source>
        <dbReference type="EMBL" id="GIE51690.1"/>
    </source>
</evidence>
<feature type="domain" description="Carrier" evidence="4">
    <location>
        <begin position="672"/>
        <end position="745"/>
    </location>
</feature>
<dbReference type="InterPro" id="IPR042099">
    <property type="entry name" value="ANL_N_sf"/>
</dbReference>
<dbReference type="InterPro" id="IPR036736">
    <property type="entry name" value="ACP-like_sf"/>
</dbReference>
<dbReference type="FunFam" id="2.30.38.10:FF:000001">
    <property type="entry name" value="Non-ribosomal peptide synthetase PvdI"/>
    <property type="match status" value="1"/>
</dbReference>
<keyword evidence="3" id="KW-0597">Phosphoprotein</keyword>
<dbReference type="RefSeq" id="WP_203772456.1">
    <property type="nucleotide sequence ID" value="NZ_BAAAYJ010000097.1"/>
</dbReference>
<dbReference type="SMART" id="SM00823">
    <property type="entry name" value="PKS_PP"/>
    <property type="match status" value="1"/>
</dbReference>
<dbReference type="GO" id="GO:0072330">
    <property type="term" value="P:monocarboxylic acid biosynthetic process"/>
    <property type="evidence" value="ECO:0007669"/>
    <property type="project" value="UniProtKB-ARBA"/>
</dbReference>
<dbReference type="InterPro" id="IPR000873">
    <property type="entry name" value="AMP-dep_synth/lig_dom"/>
</dbReference>
<dbReference type="Gene3D" id="3.30.300.30">
    <property type="match status" value="1"/>
</dbReference>
<dbReference type="InterPro" id="IPR045851">
    <property type="entry name" value="AMP-bd_C_sf"/>
</dbReference>
<dbReference type="FunFam" id="3.30.300.30:FF:000010">
    <property type="entry name" value="Enterobactin synthetase component F"/>
    <property type="match status" value="1"/>
</dbReference>
<dbReference type="Pfam" id="PF13193">
    <property type="entry name" value="AMP-binding_C"/>
    <property type="match status" value="1"/>
</dbReference>
<dbReference type="Proteomes" id="UP000647172">
    <property type="component" value="Unassembled WGS sequence"/>
</dbReference>
<organism evidence="5 6">
    <name type="scientific">Actinoplanes nipponensis</name>
    <dbReference type="NCBI Taxonomy" id="135950"/>
    <lineage>
        <taxon>Bacteria</taxon>
        <taxon>Bacillati</taxon>
        <taxon>Actinomycetota</taxon>
        <taxon>Actinomycetes</taxon>
        <taxon>Micromonosporales</taxon>
        <taxon>Micromonosporaceae</taxon>
        <taxon>Actinoplanes</taxon>
    </lineage>
</organism>
<dbReference type="PROSITE" id="PS00455">
    <property type="entry name" value="AMP_BINDING"/>
    <property type="match status" value="1"/>
</dbReference>
<dbReference type="PROSITE" id="PS50075">
    <property type="entry name" value="CARRIER"/>
    <property type="match status" value="1"/>
</dbReference>
<name>A0A919JM09_9ACTN</name>
<keyword evidence="2" id="KW-0596">Phosphopantetheine</keyword>
<dbReference type="PROSITE" id="PS00012">
    <property type="entry name" value="PHOSPHOPANTETHEINE"/>
    <property type="match status" value="1"/>
</dbReference>
<keyword evidence="6" id="KW-1185">Reference proteome</keyword>
<dbReference type="Gene3D" id="3.40.50.12780">
    <property type="entry name" value="N-terminal domain of ligase-like"/>
    <property type="match status" value="1"/>
</dbReference>
<dbReference type="Gene3D" id="3.40.50.1820">
    <property type="entry name" value="alpha/beta hydrolase"/>
    <property type="match status" value="1"/>
</dbReference>
<evidence type="ECO:0000313" key="6">
    <source>
        <dbReference type="Proteomes" id="UP000647172"/>
    </source>
</evidence>
<dbReference type="NCBIfam" id="TIGR01733">
    <property type="entry name" value="AA-adenyl-dom"/>
    <property type="match status" value="1"/>
</dbReference>
<dbReference type="FunFam" id="1.10.1200.10:FF:000016">
    <property type="entry name" value="Non-ribosomal peptide synthase"/>
    <property type="match status" value="1"/>
</dbReference>
<dbReference type="FunFam" id="3.40.50.980:FF:000001">
    <property type="entry name" value="Non-ribosomal peptide synthetase"/>
    <property type="match status" value="1"/>
</dbReference>
<dbReference type="GO" id="GO:0044550">
    <property type="term" value="P:secondary metabolite biosynthetic process"/>
    <property type="evidence" value="ECO:0007669"/>
    <property type="project" value="UniProtKB-ARBA"/>
</dbReference>
<dbReference type="InterPro" id="IPR020845">
    <property type="entry name" value="AMP-binding_CS"/>
</dbReference>
<comment type="cofactor">
    <cofactor evidence="1">
        <name>pantetheine 4'-phosphate</name>
        <dbReference type="ChEBI" id="CHEBI:47942"/>
    </cofactor>
</comment>
<dbReference type="InterPro" id="IPR010071">
    <property type="entry name" value="AA_adenyl_dom"/>
</dbReference>
<reference evidence="5" key="1">
    <citation type="submission" date="2021-01" db="EMBL/GenBank/DDBJ databases">
        <title>Whole genome shotgun sequence of Actinoplanes nipponensis NBRC 14063.</title>
        <authorList>
            <person name="Komaki H."/>
            <person name="Tamura T."/>
        </authorList>
    </citation>
    <scope>NUCLEOTIDE SEQUENCE</scope>
    <source>
        <strain evidence="5">NBRC 14063</strain>
    </source>
</reference>
<dbReference type="EMBL" id="BOMQ01000061">
    <property type="protein sequence ID" value="GIE51690.1"/>
    <property type="molecule type" value="Genomic_DNA"/>
</dbReference>
<dbReference type="GO" id="GO:0031177">
    <property type="term" value="F:phosphopantetheine binding"/>
    <property type="evidence" value="ECO:0007669"/>
    <property type="project" value="InterPro"/>
</dbReference>
<gene>
    <name evidence="5" type="ORF">Ani05nite_52240</name>
</gene>
<dbReference type="Pfam" id="PF00501">
    <property type="entry name" value="AMP-binding"/>
    <property type="match status" value="1"/>
</dbReference>
<evidence type="ECO:0000256" key="3">
    <source>
        <dbReference type="ARBA" id="ARBA00022553"/>
    </source>
</evidence>
<dbReference type="InterPro" id="IPR029058">
    <property type="entry name" value="AB_hydrolase_fold"/>
</dbReference>
<dbReference type="FunFam" id="3.40.50.12780:FF:000012">
    <property type="entry name" value="Non-ribosomal peptide synthetase"/>
    <property type="match status" value="1"/>
</dbReference>
<protein>
    <recommendedName>
        <fullName evidence="4">Carrier domain-containing protein</fullName>
    </recommendedName>
</protein>
<dbReference type="Pfam" id="PF00550">
    <property type="entry name" value="PP-binding"/>
    <property type="match status" value="1"/>
</dbReference>
<dbReference type="GO" id="GO:0005737">
    <property type="term" value="C:cytoplasm"/>
    <property type="evidence" value="ECO:0007669"/>
    <property type="project" value="TreeGrafter"/>
</dbReference>
<dbReference type="SUPFAM" id="SSF56801">
    <property type="entry name" value="Acetyl-CoA synthetase-like"/>
    <property type="match status" value="1"/>
</dbReference>
<evidence type="ECO:0000256" key="2">
    <source>
        <dbReference type="ARBA" id="ARBA00022450"/>
    </source>
</evidence>
<dbReference type="PANTHER" id="PTHR45527">
    <property type="entry name" value="NONRIBOSOMAL PEPTIDE SYNTHETASE"/>
    <property type="match status" value="1"/>
</dbReference>
<accession>A0A919JM09</accession>
<dbReference type="InterPro" id="IPR006162">
    <property type="entry name" value="Ppantetheine_attach_site"/>
</dbReference>
<sequence>MGSTATRPAAPALDDVCRAADPDRRTVLLQVALAVVAGALRRTDAVTVAARAGTGPWRQRELDLTGCATLADALRSAAGTPETEPAEPAADVAAVGWIADGRPGSLTVRLDEAAAGRSPGAPGLAAAMLNRVAEQLLASPETPLAQLRLVSGPDRERLTAWSGHEQPVPPAGAAELFERQARAHPQATALVYRDREVSYADLDAQADALAGHLVGLGVRPEVIVAVAVPRSVELVVALLAVLKAGGAYLPLDVAYPAERLAFMLDDARPPILLTTAADAAHPAWRSRPITIVRLDDERPVAALDAGADHPVRADGATLDDPMYVIYTSGSTGRPKGVVVTHRGAASLAATQAAAVGTGPGDRVLQWASISFDAAFWDLSLALFAGATLVLADGDDLLPGEPLAETLGKHRITHATLPPAAVTALPDVSLLAGGTLVSTGDVCTPAIVRRWAPHTRVINGYGPTETTVGATITAPLRPDGVLSVGRPFVNATVRLLDHRLRLVPPGVPGEICIGGPGVARGYLDRPELTAERFVPDPYGPPGTRLYRSGDVGVWDDDGELHFLGRVDNQVKIRGFRIELGEVEAVLQSHPAVDHAVAVVRNEDPADRYVAAYVRPVRGSRLDDEELRRHLRTVLPEHMVPATITLLDEFPVTANGKIDREALPDPRVSTSAGAPATGPERQLCALFGEILGLETVGVHDNFFSCGGHSIAAVRLVSRIRAQFGVDLPVQQVFEHPTPAGVAALLAG</sequence>
<dbReference type="InterPro" id="IPR006311">
    <property type="entry name" value="TAT_signal"/>
</dbReference>
<dbReference type="AlphaFoldDB" id="A0A919JM09"/>
<dbReference type="PROSITE" id="PS51318">
    <property type="entry name" value="TAT"/>
    <property type="match status" value="1"/>
</dbReference>
<dbReference type="InterPro" id="IPR020806">
    <property type="entry name" value="PKS_PP-bd"/>
</dbReference>
<comment type="caution">
    <text evidence="5">The sequence shown here is derived from an EMBL/GenBank/DDBJ whole genome shotgun (WGS) entry which is preliminary data.</text>
</comment>
<dbReference type="InterPro" id="IPR025110">
    <property type="entry name" value="AMP-bd_C"/>
</dbReference>
<dbReference type="PANTHER" id="PTHR45527:SF1">
    <property type="entry name" value="FATTY ACID SYNTHASE"/>
    <property type="match status" value="1"/>
</dbReference>
<evidence type="ECO:0000256" key="1">
    <source>
        <dbReference type="ARBA" id="ARBA00001957"/>
    </source>
</evidence>